<dbReference type="EMBL" id="OX460343">
    <property type="protein sequence ID" value="CAI9180069.1"/>
    <property type="molecule type" value="Genomic_DNA"/>
</dbReference>
<organism evidence="2 3">
    <name type="scientific">Rangifer tarandus platyrhynchus</name>
    <name type="common">Svalbard reindeer</name>
    <dbReference type="NCBI Taxonomy" id="3082113"/>
    <lineage>
        <taxon>Eukaryota</taxon>
        <taxon>Metazoa</taxon>
        <taxon>Chordata</taxon>
        <taxon>Craniata</taxon>
        <taxon>Vertebrata</taxon>
        <taxon>Euteleostomi</taxon>
        <taxon>Mammalia</taxon>
        <taxon>Eutheria</taxon>
        <taxon>Laurasiatheria</taxon>
        <taxon>Artiodactyla</taxon>
        <taxon>Ruminantia</taxon>
        <taxon>Pecora</taxon>
        <taxon>Cervidae</taxon>
        <taxon>Odocoileinae</taxon>
        <taxon>Rangifer</taxon>
    </lineage>
</organism>
<protein>
    <submittedName>
        <fullName evidence="2">Uncharacterized protein</fullName>
    </submittedName>
</protein>
<evidence type="ECO:0000313" key="3">
    <source>
        <dbReference type="Proteomes" id="UP001176941"/>
    </source>
</evidence>
<gene>
    <name evidence="2" type="ORF">MRATA1EN1_LOCUS29031</name>
</gene>
<dbReference type="Proteomes" id="UP001176941">
    <property type="component" value="Chromosome X"/>
</dbReference>
<reference evidence="2" key="1">
    <citation type="submission" date="2023-04" db="EMBL/GenBank/DDBJ databases">
        <authorList>
            <consortium name="ELIXIR-Norway"/>
        </authorList>
    </citation>
    <scope>NUCLEOTIDE SEQUENCE [LARGE SCALE GENOMIC DNA]</scope>
</reference>
<keyword evidence="3" id="KW-1185">Reference proteome</keyword>
<sequence length="93" mass="10500">MLEQTHSQEERGSRMTAVPEKEPALTVPLCFPDRCRHHGYNLSTTLLPLRGATALSGYYLHEDPVFPLSVSLPYSYLRQQEKNCSGREIPVPS</sequence>
<evidence type="ECO:0000256" key="1">
    <source>
        <dbReference type="SAM" id="MobiDB-lite"/>
    </source>
</evidence>
<name>A0ABN9A238_RANTA</name>
<accession>A0ABN9A238</accession>
<feature type="region of interest" description="Disordered" evidence="1">
    <location>
        <begin position="1"/>
        <end position="20"/>
    </location>
</feature>
<proteinExistence type="predicted"/>
<evidence type="ECO:0000313" key="2">
    <source>
        <dbReference type="EMBL" id="CAI9180069.1"/>
    </source>
</evidence>